<dbReference type="RefSeq" id="XP_014484015.1">
    <property type="nucleotide sequence ID" value="XM_014628529.1"/>
</dbReference>
<dbReference type="AlphaFoldDB" id="A0A6P3XZN4"/>
<dbReference type="Pfam" id="PF05478">
    <property type="entry name" value="Prominin"/>
    <property type="match status" value="1"/>
</dbReference>
<evidence type="ECO:0000256" key="5">
    <source>
        <dbReference type="ARBA" id="ARBA00023136"/>
    </source>
</evidence>
<protein>
    <submittedName>
        <fullName evidence="10">Prominin-like protein isoform X1</fullName>
    </submittedName>
</protein>
<evidence type="ECO:0000256" key="8">
    <source>
        <dbReference type="SAM" id="Phobius"/>
    </source>
</evidence>
<evidence type="ECO:0000256" key="4">
    <source>
        <dbReference type="ARBA" id="ARBA00022989"/>
    </source>
</evidence>
<feature type="transmembrane region" description="Helical" evidence="8">
    <location>
        <begin position="466"/>
        <end position="491"/>
    </location>
</feature>
<evidence type="ECO:0000256" key="1">
    <source>
        <dbReference type="ARBA" id="ARBA00004141"/>
    </source>
</evidence>
<evidence type="ECO:0000313" key="9">
    <source>
        <dbReference type="Proteomes" id="UP000515204"/>
    </source>
</evidence>
<comment type="subcellular location">
    <subcellularLocation>
        <location evidence="1">Membrane</location>
        <topology evidence="1">Multi-pass membrane protein</topology>
    </subcellularLocation>
</comment>
<proteinExistence type="inferred from homology"/>
<gene>
    <name evidence="10" type="primary">LOC106749258</name>
</gene>
<accession>A0A6P3XZN4</accession>
<dbReference type="KEGG" id="dqu:106749258"/>
<feature type="compositionally biased region" description="Pro residues" evidence="7">
    <location>
        <begin position="976"/>
        <end position="990"/>
    </location>
</feature>
<evidence type="ECO:0000313" key="10">
    <source>
        <dbReference type="RefSeq" id="XP_014484015.1"/>
    </source>
</evidence>
<reference evidence="10" key="1">
    <citation type="submission" date="2025-08" db="UniProtKB">
        <authorList>
            <consortium name="RefSeq"/>
        </authorList>
    </citation>
    <scope>IDENTIFICATION</scope>
</reference>
<feature type="transmembrane region" description="Helical" evidence="8">
    <location>
        <begin position="183"/>
        <end position="206"/>
    </location>
</feature>
<dbReference type="InterPro" id="IPR008795">
    <property type="entry name" value="Prominin"/>
</dbReference>
<dbReference type="Proteomes" id="UP000515204">
    <property type="component" value="Unplaced"/>
</dbReference>
<keyword evidence="6" id="KW-0325">Glycoprotein</keyword>
<evidence type="ECO:0000256" key="3">
    <source>
        <dbReference type="ARBA" id="ARBA00022692"/>
    </source>
</evidence>
<name>A0A6P3XZN4_DINQU</name>
<evidence type="ECO:0000256" key="6">
    <source>
        <dbReference type="ARBA" id="ARBA00023180"/>
    </source>
</evidence>
<keyword evidence="3 8" id="KW-0812">Transmembrane</keyword>
<organism evidence="9 10">
    <name type="scientific">Dinoponera quadriceps</name>
    <name type="common">South American ant</name>
    <dbReference type="NCBI Taxonomy" id="609295"/>
    <lineage>
        <taxon>Eukaryota</taxon>
        <taxon>Metazoa</taxon>
        <taxon>Ecdysozoa</taxon>
        <taxon>Arthropoda</taxon>
        <taxon>Hexapoda</taxon>
        <taxon>Insecta</taxon>
        <taxon>Pterygota</taxon>
        <taxon>Neoptera</taxon>
        <taxon>Endopterygota</taxon>
        <taxon>Hymenoptera</taxon>
        <taxon>Apocrita</taxon>
        <taxon>Aculeata</taxon>
        <taxon>Formicoidea</taxon>
        <taxon>Formicidae</taxon>
        <taxon>Ponerinae</taxon>
        <taxon>Ponerini</taxon>
        <taxon>Dinoponera</taxon>
    </lineage>
</organism>
<dbReference type="GeneID" id="106749258"/>
<keyword evidence="9" id="KW-1185">Reference proteome</keyword>
<evidence type="ECO:0000256" key="2">
    <source>
        <dbReference type="ARBA" id="ARBA00006058"/>
    </source>
</evidence>
<feature type="transmembrane region" description="Helical" evidence="8">
    <location>
        <begin position="828"/>
        <end position="847"/>
    </location>
</feature>
<evidence type="ECO:0000256" key="7">
    <source>
        <dbReference type="SAM" id="MobiDB-lite"/>
    </source>
</evidence>
<comment type="similarity">
    <text evidence="2">Belongs to the prominin family.</text>
</comment>
<feature type="transmembrane region" description="Helical" evidence="8">
    <location>
        <begin position="512"/>
        <end position="536"/>
    </location>
</feature>
<feature type="transmembrane region" description="Helical" evidence="8">
    <location>
        <begin position="136"/>
        <end position="163"/>
    </location>
</feature>
<dbReference type="GO" id="GO:0016020">
    <property type="term" value="C:membrane"/>
    <property type="evidence" value="ECO:0007669"/>
    <property type="project" value="UniProtKB-SubCell"/>
</dbReference>
<sequence>MYHAESRRPTATVPVLLLRVWLASLVFLWCPVFCQESLTNRMRAISEDLDRQLNEIMASQALSYSTVNTAGLPYNATTKFNPKGMGQLYNVTNMFIDLVQSKQAYPEGMITVVDGMPVLADPLKEWKILVTHYGGLAGLALVGLLVAAILPCAGLFFCCCRCAGHCGARSQPFDKKHDHCRKIMLSIVLIGVATILLFGVVCAFVTNEYMQEGTKELPHNAKSSLKDVKLYLSSTKQEIENLLKTNCEELEVTLNNILQASGKIVTEQLAEYSHAVSLTNLNDIVTGLESIREDLRLMNKITQELRINASQLDIVVRGVKKNLLHTLAACTTDKCQRVLHDYKVNQMSVQVDFDKYMDRYFPKLQSLPDVTFALHNITVLMEGNIVSEVSQGRESFLKIQKDIQHAVNQTIPVVSASIRRACNFLATIAANMTSLIDRLNIDIDRVYIPHLDIARNNIDQYSPYRYYLGLGISGILLTVLMCLTCGLLCGICGKRPDGYGDDCCNKGSGARFLMMAVWIIFLLTSVLMVITVVHMVTGVMAQRGVCEPLKNPKDNRMFELVDELVQIKRVLYPNNQKADINMSYIVTKCHENETLYNVLNLKNLYNVEDLRSYNGRYDINDTIQQLRRKISLSPGVVILKDSARSKLNDLAQSGLSDIKFYQYAELLAENITNINLEHLAKQLREVSAKLPSGQEDIRDSLEKNAHDLEHYHRDLVMPMATLSEQLSANALMLQENIKFNHSSMAEAIHDLVDEVTKAQQFLNKDGPEYVQYLATRFGNAFLLQVDKFLDHVIERAKNEIGRCAPVSNAYNATLVAGCNKVLDPFNGFWASVGWCLILFIPTIVLCVKLSALYQKSDPYPGPLVEAEYLYDAYADRDNIPLAQAPLGKTHTEKHKSSMTRSTCPTAGIIRRRTLRVTTVPQDIVNARGFPTLTRVRHIMTQDTPTWRLSEWEPCGGLNLSRLSIRLCTNWDFPNGGPPRYQPAAGAPPPLSTEYERPPPYYYPGPGDRN</sequence>
<dbReference type="OrthoDB" id="6229420at2759"/>
<dbReference type="PANTHER" id="PTHR22730:SF1">
    <property type="entry name" value="PROMININ-LIKE PROTEIN"/>
    <property type="match status" value="1"/>
</dbReference>
<feature type="region of interest" description="Disordered" evidence="7">
    <location>
        <begin position="976"/>
        <end position="1009"/>
    </location>
</feature>
<dbReference type="PANTHER" id="PTHR22730">
    <property type="entry name" value="PROMININ PROM PROTEIN"/>
    <property type="match status" value="1"/>
</dbReference>
<keyword evidence="5 8" id="KW-0472">Membrane</keyword>
<keyword evidence="4 8" id="KW-1133">Transmembrane helix</keyword>